<evidence type="ECO:0000256" key="1">
    <source>
        <dbReference type="SAM" id="MobiDB-lite"/>
    </source>
</evidence>
<keyword evidence="3" id="KW-1185">Reference proteome</keyword>
<organism evidence="2 3">
    <name type="scientific">Celeribacter persicus</name>
    <dbReference type="NCBI Taxonomy" id="1651082"/>
    <lineage>
        <taxon>Bacteria</taxon>
        <taxon>Pseudomonadati</taxon>
        <taxon>Pseudomonadota</taxon>
        <taxon>Alphaproteobacteria</taxon>
        <taxon>Rhodobacterales</taxon>
        <taxon>Roseobacteraceae</taxon>
        <taxon>Celeribacter</taxon>
    </lineage>
</organism>
<name>A0A2T5GXU1_9RHOB</name>
<feature type="region of interest" description="Disordered" evidence="1">
    <location>
        <begin position="1"/>
        <end position="42"/>
    </location>
</feature>
<protein>
    <recommendedName>
        <fullName evidence="4">Antitoxin of toxin-antitoxin stability system</fullName>
    </recommendedName>
</protein>
<dbReference type="EMBL" id="QAOH01000044">
    <property type="protein sequence ID" value="PTQ64148.1"/>
    <property type="molecule type" value="Genomic_DNA"/>
</dbReference>
<evidence type="ECO:0000313" key="3">
    <source>
        <dbReference type="Proteomes" id="UP000244077"/>
    </source>
</evidence>
<accession>A0A2T5GXU1</accession>
<reference evidence="2 3" key="1">
    <citation type="submission" date="2018-04" db="EMBL/GenBank/DDBJ databases">
        <title>Genomic Encyclopedia of Archaeal and Bacterial Type Strains, Phase II (KMG-II): from individual species to whole genera.</title>
        <authorList>
            <person name="Goeker M."/>
        </authorList>
    </citation>
    <scope>NUCLEOTIDE SEQUENCE [LARGE SCALE GENOMIC DNA]</scope>
    <source>
        <strain evidence="2 3">DSM 100434</strain>
    </source>
</reference>
<evidence type="ECO:0008006" key="4">
    <source>
        <dbReference type="Google" id="ProtNLM"/>
    </source>
</evidence>
<sequence>MPTKTPMGYSPLVPNDRQLESSDEASEFPSEKSSGFDSAPGGRPITASEIVCTTVYQFPELSDAAKEKARSWYRELGPHDDWWDAVYEDFERVCEILGIRVKSTPVRLMGGGTRAKSCIWFSGFWSQGDGACFEGYWSHAKGAAARIRDYAPTDATLHGIADRLQAIQRRNFYQLAAEVSHRGRYYHEYTMAVDVTRDSPSWQPPTEDAEEVVTEALRDLARWLYRQLEAEYDHLASDEAIEEGIIVNAYTFTEGGRRFG</sequence>
<gene>
    <name evidence="2" type="ORF">C8N42_1445</name>
</gene>
<evidence type="ECO:0000313" key="2">
    <source>
        <dbReference type="EMBL" id="PTQ64148.1"/>
    </source>
</evidence>
<dbReference type="AlphaFoldDB" id="A0A2T5GXU1"/>
<dbReference type="Proteomes" id="UP000244077">
    <property type="component" value="Unassembled WGS sequence"/>
</dbReference>
<comment type="caution">
    <text evidence="2">The sequence shown here is derived from an EMBL/GenBank/DDBJ whole genome shotgun (WGS) entry which is preliminary data.</text>
</comment>
<proteinExistence type="predicted"/>